<organism evidence="1 2">
    <name type="scientific">Ectopseudomonas mendocina</name>
    <name type="common">Pseudomonas mendocina</name>
    <dbReference type="NCBI Taxonomy" id="300"/>
    <lineage>
        <taxon>Bacteria</taxon>
        <taxon>Pseudomonadati</taxon>
        <taxon>Pseudomonadota</taxon>
        <taxon>Gammaproteobacteria</taxon>
        <taxon>Pseudomonadales</taxon>
        <taxon>Pseudomonadaceae</taxon>
        <taxon>Ectopseudomonas</taxon>
    </lineage>
</organism>
<evidence type="ECO:0000313" key="2">
    <source>
        <dbReference type="Proteomes" id="UP000317327"/>
    </source>
</evidence>
<comment type="caution">
    <text evidence="1">The sequence shown here is derived from an EMBL/GenBank/DDBJ whole genome shotgun (WGS) entry which is preliminary data.</text>
</comment>
<dbReference type="AlphaFoldDB" id="A0ABD7RPP2"/>
<dbReference type="Proteomes" id="UP000317327">
    <property type="component" value="Unassembled WGS sequence"/>
</dbReference>
<gene>
    <name evidence="1" type="ORF">EQ836_23840</name>
</gene>
<evidence type="ECO:0000313" key="1">
    <source>
        <dbReference type="EMBL" id="TRO11729.1"/>
    </source>
</evidence>
<accession>A0ABD7RPP2</accession>
<sequence>MSYQRLISDLQGLLQPERREGLPAVARRGARAGKRVSVPYVAPPTGAGISWPLVEGGGTGDTAEYARTYHGSSTVLVTTDGLVALELPQVAAITMHDANGEVGEIRFAERPAAEGES</sequence>
<name>A0ABD7RPP2_ECTME</name>
<protein>
    <submittedName>
        <fullName evidence="1">Uncharacterized protein</fullName>
    </submittedName>
</protein>
<reference evidence="1 2" key="1">
    <citation type="submission" date="2019-01" db="EMBL/GenBank/DDBJ databases">
        <title>Whole genome shotgun sequencing of Pseudomonas spp. isolated by its ability to degrade furfural.</title>
        <authorList>
            <person name="Donoso R."/>
            <person name="Farkas C."/>
            <person name="Villegas P."/>
            <person name="Gonzales-Toro F."/>
            <person name="Guajardo-Parra M."/>
            <person name="Araya-Nail M."/>
            <person name="Morgante V."/>
            <person name="Perez-Pantoja D."/>
        </authorList>
    </citation>
    <scope>NUCLEOTIDE SEQUENCE [LARGE SCALE GENOMIC DNA]</scope>
    <source>
        <strain evidence="1 2">VN231</strain>
    </source>
</reference>
<dbReference type="RefSeq" id="WP_143503021.1">
    <property type="nucleotide sequence ID" value="NZ_SCFV01000015.1"/>
</dbReference>
<proteinExistence type="predicted"/>
<dbReference type="EMBL" id="SCFV01000015">
    <property type="protein sequence ID" value="TRO11729.1"/>
    <property type="molecule type" value="Genomic_DNA"/>
</dbReference>